<evidence type="ECO:0000313" key="1">
    <source>
        <dbReference type="EMBL" id="TPV35606.1"/>
    </source>
</evidence>
<accession>A0A506PNW4</accession>
<evidence type="ECO:0000313" key="2">
    <source>
        <dbReference type="Proteomes" id="UP000317332"/>
    </source>
</evidence>
<dbReference type="RefSeq" id="WP_140988616.1">
    <property type="nucleotide sequence ID" value="NZ_VHIQ01000001.1"/>
</dbReference>
<sequence length="211" mass="23822">MSITLFGSCSSVKVLNSWKGDNIEAVKENNLLVIARTDNMSARIAFENEIVKELTSRGINATASFEKFPKLKPDQEITEETEKEIKSIIMDNGFLGVVLTVIKEEQELTKTVTDGGYYAGSTYYGYYPRYYNGFYGYYRHPMSYSTLGNYVEQSSTTYTAKNYVLETVVYNLDEPEDKQLVAVITSKLEEPDNAATTAKQYVKAIAKSFDK</sequence>
<dbReference type="EMBL" id="VHIQ01000001">
    <property type="protein sequence ID" value="TPV35606.1"/>
    <property type="molecule type" value="Genomic_DNA"/>
</dbReference>
<keyword evidence="2" id="KW-1185">Reference proteome</keyword>
<organism evidence="1 2">
    <name type="scientific">Paucihalobacter ruber</name>
    <dbReference type="NCBI Taxonomy" id="2567861"/>
    <lineage>
        <taxon>Bacteria</taxon>
        <taxon>Pseudomonadati</taxon>
        <taxon>Bacteroidota</taxon>
        <taxon>Flavobacteriia</taxon>
        <taxon>Flavobacteriales</taxon>
        <taxon>Flavobacteriaceae</taxon>
        <taxon>Paucihalobacter</taxon>
    </lineage>
</organism>
<reference evidence="1 2" key="1">
    <citation type="submission" date="2019-06" db="EMBL/GenBank/DDBJ databases">
        <title>Flavobacteriaceae Paucihalobacterium erythroidium CWB-1, complete genome.</title>
        <authorList>
            <person name="Wu S."/>
        </authorList>
    </citation>
    <scope>NUCLEOTIDE SEQUENCE [LARGE SCALE GENOMIC DNA]</scope>
    <source>
        <strain evidence="1 2">CWB-1</strain>
    </source>
</reference>
<name>A0A506PNW4_9FLAO</name>
<gene>
    <name evidence="1" type="ORF">FJ651_01465</name>
</gene>
<dbReference type="OrthoDB" id="1454323at2"/>
<protein>
    <submittedName>
        <fullName evidence="1">Uncharacterized protein</fullName>
    </submittedName>
</protein>
<comment type="caution">
    <text evidence="1">The sequence shown here is derived from an EMBL/GenBank/DDBJ whole genome shotgun (WGS) entry which is preliminary data.</text>
</comment>
<dbReference type="AlphaFoldDB" id="A0A506PNW4"/>
<proteinExistence type="predicted"/>
<dbReference type="Proteomes" id="UP000317332">
    <property type="component" value="Unassembled WGS sequence"/>
</dbReference>